<evidence type="ECO:0000313" key="2">
    <source>
        <dbReference type="EMBL" id="GJM90290.1"/>
    </source>
</evidence>
<comment type="caution">
    <text evidence="2">The sequence shown here is derived from an EMBL/GenBank/DDBJ whole genome shotgun (WGS) entry which is preliminary data.</text>
</comment>
<feature type="compositionally biased region" description="Basic and acidic residues" evidence="1">
    <location>
        <begin position="49"/>
        <end position="59"/>
    </location>
</feature>
<proteinExistence type="predicted"/>
<feature type="region of interest" description="Disordered" evidence="1">
    <location>
        <begin position="1"/>
        <end position="83"/>
    </location>
</feature>
<gene>
    <name evidence="2" type="primary">ga06556</name>
    <name evidence="2" type="ORF">PR202_ga06556</name>
</gene>
<dbReference type="AlphaFoldDB" id="A0AAV5BX71"/>
<keyword evidence="3" id="KW-1185">Reference proteome</keyword>
<name>A0AAV5BX71_ELECO</name>
<reference evidence="2" key="2">
    <citation type="submission" date="2021-12" db="EMBL/GenBank/DDBJ databases">
        <title>Resequencing data analysis of finger millet.</title>
        <authorList>
            <person name="Hatakeyama M."/>
            <person name="Aluri S."/>
            <person name="Balachadran M.T."/>
            <person name="Sivarajan S.R."/>
            <person name="Poveda L."/>
            <person name="Shimizu-Inatsugi R."/>
            <person name="Schlapbach R."/>
            <person name="Sreeman S.M."/>
            <person name="Shimizu K.K."/>
        </authorList>
    </citation>
    <scope>NUCLEOTIDE SEQUENCE</scope>
</reference>
<evidence type="ECO:0000313" key="3">
    <source>
        <dbReference type="Proteomes" id="UP001054889"/>
    </source>
</evidence>
<feature type="compositionally biased region" description="Basic residues" evidence="1">
    <location>
        <begin position="39"/>
        <end position="48"/>
    </location>
</feature>
<accession>A0AAV5BX71</accession>
<evidence type="ECO:0000256" key="1">
    <source>
        <dbReference type="SAM" id="MobiDB-lite"/>
    </source>
</evidence>
<sequence length="83" mass="9190">MDTREQRAAKAVHLDDEDGCHAEVLESPMTAGQIEGKRSNSHRKRRERRRDGGWRRDDADGLGNRAAAIRGGIPPLSPHLSPP</sequence>
<dbReference type="Proteomes" id="UP001054889">
    <property type="component" value="Unassembled WGS sequence"/>
</dbReference>
<dbReference type="EMBL" id="BQKI01000003">
    <property type="protein sequence ID" value="GJM90290.1"/>
    <property type="molecule type" value="Genomic_DNA"/>
</dbReference>
<reference evidence="2" key="1">
    <citation type="journal article" date="2018" name="DNA Res.">
        <title>Multiple hybrid de novo genome assembly of finger millet, an orphan allotetraploid crop.</title>
        <authorList>
            <person name="Hatakeyama M."/>
            <person name="Aluri S."/>
            <person name="Balachadran M.T."/>
            <person name="Sivarajan S.R."/>
            <person name="Patrignani A."/>
            <person name="Gruter S."/>
            <person name="Poveda L."/>
            <person name="Shimizu-Inatsugi R."/>
            <person name="Baeten J."/>
            <person name="Francoijs K.J."/>
            <person name="Nataraja K.N."/>
            <person name="Reddy Y.A.N."/>
            <person name="Phadnis S."/>
            <person name="Ravikumar R.L."/>
            <person name="Schlapbach R."/>
            <person name="Sreeman S.M."/>
            <person name="Shimizu K.K."/>
        </authorList>
    </citation>
    <scope>NUCLEOTIDE SEQUENCE</scope>
</reference>
<protein>
    <submittedName>
        <fullName evidence="2">Uncharacterized protein</fullName>
    </submittedName>
</protein>
<organism evidence="2 3">
    <name type="scientific">Eleusine coracana subsp. coracana</name>
    <dbReference type="NCBI Taxonomy" id="191504"/>
    <lineage>
        <taxon>Eukaryota</taxon>
        <taxon>Viridiplantae</taxon>
        <taxon>Streptophyta</taxon>
        <taxon>Embryophyta</taxon>
        <taxon>Tracheophyta</taxon>
        <taxon>Spermatophyta</taxon>
        <taxon>Magnoliopsida</taxon>
        <taxon>Liliopsida</taxon>
        <taxon>Poales</taxon>
        <taxon>Poaceae</taxon>
        <taxon>PACMAD clade</taxon>
        <taxon>Chloridoideae</taxon>
        <taxon>Cynodonteae</taxon>
        <taxon>Eleusininae</taxon>
        <taxon>Eleusine</taxon>
    </lineage>
</organism>
<feature type="compositionally biased region" description="Basic and acidic residues" evidence="1">
    <location>
        <begin position="1"/>
        <end position="24"/>
    </location>
</feature>